<dbReference type="OrthoDB" id="115276at2"/>
<protein>
    <submittedName>
        <fullName evidence="3">Uncharacterized protein</fullName>
    </submittedName>
</protein>
<comment type="caution">
    <text evidence="3">The sequence shown here is derived from an EMBL/GenBank/DDBJ whole genome shotgun (WGS) entry which is preliminary data.</text>
</comment>
<reference evidence="4" key="2">
    <citation type="submission" date="2019-02" db="EMBL/GenBank/DDBJ databases">
        <title>Granulicella sibirica sp. nov., a psychrotolerant acidobacterium isolated from an organic soil layer in forested tundra, West Siberia.</title>
        <authorList>
            <person name="Oshkin I.Y."/>
            <person name="Kulichevskaya I.S."/>
            <person name="Rijpstra W.I.C."/>
            <person name="Sinninghe Damste J.S."/>
            <person name="Rakitin A.L."/>
            <person name="Ravin N.V."/>
            <person name="Dedysh S.N."/>
        </authorList>
    </citation>
    <scope>NUCLEOTIDE SEQUENCE [LARGE SCALE GENOMIC DNA]</scope>
    <source>
        <strain evidence="4">AF10</strain>
    </source>
</reference>
<evidence type="ECO:0000256" key="1">
    <source>
        <dbReference type="SAM" id="MobiDB-lite"/>
    </source>
</evidence>
<evidence type="ECO:0000313" key="3">
    <source>
        <dbReference type="EMBL" id="RXH55667.1"/>
    </source>
</evidence>
<feature type="chain" id="PRO_5020213059" evidence="2">
    <location>
        <begin position="19"/>
        <end position="317"/>
    </location>
</feature>
<evidence type="ECO:0000256" key="2">
    <source>
        <dbReference type="SAM" id="SignalP"/>
    </source>
</evidence>
<feature type="compositionally biased region" description="Polar residues" evidence="1">
    <location>
        <begin position="40"/>
        <end position="49"/>
    </location>
</feature>
<feature type="signal peptide" evidence="2">
    <location>
        <begin position="1"/>
        <end position="18"/>
    </location>
</feature>
<evidence type="ECO:0000313" key="4">
    <source>
        <dbReference type="Proteomes" id="UP000289437"/>
    </source>
</evidence>
<name>A0A4Q0SXS2_9BACT</name>
<sequence length="317" mass="32800">MKLIAVAAVVACSLPAVAQSAAEDSRTGVSNPPPVAAENSPAQASTDNSYPDGYRPTPPPASMPTTVRPTTTPSEGRRALRPDVDAQIAEPDTTPAPVPSSAYVASGNHRPLPSKVDPDAGIVTEAPPSGPNEFPAGTRFKARMEQTITTTDTQPGTIFTAELVEPILKDGRILIPSGTTLEGRVTEIHGGKRIRGTATIHLEPHKLTLPDGSHYLIHAQVIDTDQHFATRIDSEGTISRRDHIKTTLAVLGASTGTAAVAGAMIGGGVGAVVGAGIGAGISTAWWLKQDRQTTLPKDTGVVFSLNEPIAVGTVTAN</sequence>
<dbReference type="Proteomes" id="UP000289437">
    <property type="component" value="Unassembled WGS sequence"/>
</dbReference>
<gene>
    <name evidence="3" type="ORF">GRAN_2524</name>
</gene>
<keyword evidence="4" id="KW-1185">Reference proteome</keyword>
<keyword evidence="2" id="KW-0732">Signal</keyword>
<dbReference type="RefSeq" id="WP_128913280.1">
    <property type="nucleotide sequence ID" value="NZ_RDSM01000002.1"/>
</dbReference>
<reference evidence="3 4" key="1">
    <citation type="submission" date="2018-11" db="EMBL/GenBank/DDBJ databases">
        <authorList>
            <person name="Mardanov A.V."/>
            <person name="Ravin N.V."/>
            <person name="Dedysh S.N."/>
        </authorList>
    </citation>
    <scope>NUCLEOTIDE SEQUENCE [LARGE SCALE GENOMIC DNA]</scope>
    <source>
        <strain evidence="3 4">AF10</strain>
    </source>
</reference>
<accession>A0A4Q0SXS2</accession>
<dbReference type="EMBL" id="RDSM01000002">
    <property type="protein sequence ID" value="RXH55667.1"/>
    <property type="molecule type" value="Genomic_DNA"/>
</dbReference>
<feature type="region of interest" description="Disordered" evidence="1">
    <location>
        <begin position="18"/>
        <end position="82"/>
    </location>
</feature>
<dbReference type="AlphaFoldDB" id="A0A4Q0SXS2"/>
<proteinExistence type="predicted"/>
<feature type="compositionally biased region" description="Polar residues" evidence="1">
    <location>
        <begin position="63"/>
        <end position="74"/>
    </location>
</feature>
<organism evidence="3 4">
    <name type="scientific">Granulicella sibirica</name>
    <dbReference type="NCBI Taxonomy" id="2479048"/>
    <lineage>
        <taxon>Bacteria</taxon>
        <taxon>Pseudomonadati</taxon>
        <taxon>Acidobacteriota</taxon>
        <taxon>Terriglobia</taxon>
        <taxon>Terriglobales</taxon>
        <taxon>Acidobacteriaceae</taxon>
        <taxon>Granulicella</taxon>
    </lineage>
</organism>